<protein>
    <recommendedName>
        <fullName evidence="3">Lsr2 DNA-binding domain-containing protein</fullName>
    </recommendedName>
</protein>
<dbReference type="Gene3D" id="4.10.320.10">
    <property type="entry name" value="E3-binding domain"/>
    <property type="match status" value="1"/>
</dbReference>
<dbReference type="Pfam" id="PF23359">
    <property type="entry name" value="Lsr2_DNA-bd"/>
    <property type="match status" value="1"/>
</dbReference>
<evidence type="ECO:0000313" key="4">
    <source>
        <dbReference type="EMBL" id="MBE1588321.1"/>
    </source>
</evidence>
<dbReference type="InterPro" id="IPR036625">
    <property type="entry name" value="E3-bd_dom_sf"/>
</dbReference>
<reference evidence="4 5" key="1">
    <citation type="submission" date="2020-10" db="EMBL/GenBank/DDBJ databases">
        <title>Sequencing the genomes of 1000 actinobacteria strains.</title>
        <authorList>
            <person name="Klenk H.-P."/>
        </authorList>
    </citation>
    <scope>NUCLEOTIDE SEQUENCE [LARGE SCALE GENOMIC DNA]</scope>
    <source>
        <strain evidence="4 5">DSM 43173</strain>
    </source>
</reference>
<dbReference type="RefSeq" id="WP_192788559.1">
    <property type="nucleotide sequence ID" value="NZ_JADBEK010000001.1"/>
</dbReference>
<evidence type="ECO:0000256" key="1">
    <source>
        <dbReference type="ARBA" id="ARBA00023125"/>
    </source>
</evidence>
<comment type="caution">
    <text evidence="4">The sequence shown here is derived from an EMBL/GenBank/DDBJ whole genome shotgun (WGS) entry which is preliminary data.</text>
</comment>
<gene>
    <name evidence="4" type="ORF">H4W80_006579</name>
</gene>
<dbReference type="EMBL" id="JADBEK010000001">
    <property type="protein sequence ID" value="MBE1588321.1"/>
    <property type="molecule type" value="Genomic_DNA"/>
</dbReference>
<evidence type="ECO:0000313" key="5">
    <source>
        <dbReference type="Proteomes" id="UP000633509"/>
    </source>
</evidence>
<keyword evidence="1" id="KW-0238">DNA-binding</keyword>
<dbReference type="Proteomes" id="UP000633509">
    <property type="component" value="Unassembled WGS sequence"/>
</dbReference>
<proteinExistence type="predicted"/>
<keyword evidence="5" id="KW-1185">Reference proteome</keyword>
<feature type="region of interest" description="Disordered" evidence="2">
    <location>
        <begin position="22"/>
        <end position="66"/>
    </location>
</feature>
<evidence type="ECO:0000256" key="2">
    <source>
        <dbReference type="SAM" id="MobiDB-lite"/>
    </source>
</evidence>
<organism evidence="4 5">
    <name type="scientific">Nonomuraea angiospora</name>
    <dbReference type="NCBI Taxonomy" id="46172"/>
    <lineage>
        <taxon>Bacteria</taxon>
        <taxon>Bacillati</taxon>
        <taxon>Actinomycetota</taxon>
        <taxon>Actinomycetes</taxon>
        <taxon>Streptosporangiales</taxon>
        <taxon>Streptosporangiaceae</taxon>
        <taxon>Nonomuraea</taxon>
    </lineage>
</organism>
<feature type="domain" description="Lsr2 DNA-binding" evidence="3">
    <location>
        <begin position="61"/>
        <end position="91"/>
    </location>
</feature>
<accession>A0ABR9M5X8</accession>
<sequence>MYGKLERMYGKRRRTLTHLGFTTAASGFDGRPPTADAPSHLSGPRTPPEIARRSDQQPTVSQVRAWAREQGLPVADRGRLRPEVWEAWHAAVGIMSEEKP</sequence>
<name>A0ABR9M5X8_9ACTN</name>
<evidence type="ECO:0000259" key="3">
    <source>
        <dbReference type="Pfam" id="PF23359"/>
    </source>
</evidence>
<dbReference type="InterPro" id="IPR055370">
    <property type="entry name" value="Lsr2_DNA-bd"/>
</dbReference>